<protein>
    <submittedName>
        <fullName evidence="4">Uncharacterized protein</fullName>
    </submittedName>
</protein>
<dbReference type="EMBL" id="LJIJ01002470">
    <property type="protein sequence ID" value="ODM89663.1"/>
    <property type="molecule type" value="Genomic_DNA"/>
</dbReference>
<evidence type="ECO:0000313" key="5">
    <source>
        <dbReference type="Proteomes" id="UP000094527"/>
    </source>
</evidence>
<keyword evidence="3" id="KW-0539">Nucleus</keyword>
<dbReference type="InterPro" id="IPR054754">
    <property type="entry name" value="NudT16"/>
</dbReference>
<reference evidence="4 5" key="1">
    <citation type="journal article" date="2016" name="Genome Biol. Evol.">
        <title>Gene Family Evolution Reflects Adaptation to Soil Environmental Stressors in the Genome of the Collembolan Orchesella cincta.</title>
        <authorList>
            <person name="Faddeeva-Vakhrusheva A."/>
            <person name="Derks M.F."/>
            <person name="Anvar S.Y."/>
            <person name="Agamennone V."/>
            <person name="Suring W."/>
            <person name="Smit S."/>
            <person name="van Straalen N.M."/>
            <person name="Roelofs D."/>
        </authorList>
    </citation>
    <scope>NUCLEOTIDE SEQUENCE [LARGE SCALE GENOMIC DNA]</scope>
    <source>
        <tissue evidence="4">Mixed pool</tissue>
    </source>
</reference>
<dbReference type="Pfam" id="PF22327">
    <property type="entry name" value="Nudt16-like"/>
    <property type="match status" value="1"/>
</dbReference>
<keyword evidence="5" id="KW-1185">Reference proteome</keyword>
<dbReference type="AlphaFoldDB" id="A0A1D2M9K4"/>
<evidence type="ECO:0000256" key="1">
    <source>
        <dbReference type="ARBA" id="ARBA00004123"/>
    </source>
</evidence>
<dbReference type="OrthoDB" id="5950381at2759"/>
<accession>A0A1D2M9K4</accession>
<evidence type="ECO:0000256" key="2">
    <source>
        <dbReference type="ARBA" id="ARBA00022884"/>
    </source>
</evidence>
<name>A0A1D2M9K4_ORCCI</name>
<evidence type="ECO:0000256" key="3">
    <source>
        <dbReference type="ARBA" id="ARBA00023242"/>
    </source>
</evidence>
<dbReference type="Gene3D" id="3.90.79.10">
    <property type="entry name" value="Nucleoside Triphosphate Pyrophosphohydrolase"/>
    <property type="match status" value="1"/>
</dbReference>
<dbReference type="GO" id="GO:0003723">
    <property type="term" value="F:RNA binding"/>
    <property type="evidence" value="ECO:0007669"/>
    <property type="project" value="UniProtKB-KW"/>
</dbReference>
<organism evidence="4 5">
    <name type="scientific">Orchesella cincta</name>
    <name type="common">Springtail</name>
    <name type="synonym">Podura cincta</name>
    <dbReference type="NCBI Taxonomy" id="48709"/>
    <lineage>
        <taxon>Eukaryota</taxon>
        <taxon>Metazoa</taxon>
        <taxon>Ecdysozoa</taxon>
        <taxon>Arthropoda</taxon>
        <taxon>Hexapoda</taxon>
        <taxon>Collembola</taxon>
        <taxon>Entomobryomorpha</taxon>
        <taxon>Entomobryoidea</taxon>
        <taxon>Orchesellidae</taxon>
        <taxon>Orchesellinae</taxon>
        <taxon>Orchesella</taxon>
    </lineage>
</organism>
<dbReference type="GO" id="GO:0005634">
    <property type="term" value="C:nucleus"/>
    <property type="evidence" value="ECO:0007669"/>
    <property type="project" value="UniProtKB-SubCell"/>
</dbReference>
<proteinExistence type="predicted"/>
<gene>
    <name evidence="4" type="ORF">Ocin01_17020</name>
</gene>
<evidence type="ECO:0000313" key="4">
    <source>
        <dbReference type="EMBL" id="ODM89663.1"/>
    </source>
</evidence>
<comment type="subcellular location">
    <subcellularLocation>
        <location evidence="1">Nucleus</location>
    </subcellularLocation>
</comment>
<comment type="caution">
    <text evidence="4">The sequence shown here is derived from an EMBL/GenBank/DDBJ whole genome shotgun (WGS) entry which is preliminary data.</text>
</comment>
<sequence length="91" mass="10298">MQWRLDGSFLFPGGHVSGITTNTPPTFSKFVETVVNNLYEQMGFGKDISPSYVYSCYPSGTKEMLMLHFFTIELSPTQFEAVNRHPVISEL</sequence>
<keyword evidence="2" id="KW-0694">RNA-binding</keyword>
<dbReference type="Proteomes" id="UP000094527">
    <property type="component" value="Unassembled WGS sequence"/>
</dbReference>